<gene>
    <name evidence="4" type="ORF">B0T20DRAFT_487862</name>
</gene>
<dbReference type="PROSITE" id="PS51257">
    <property type="entry name" value="PROKAR_LIPOPROTEIN"/>
    <property type="match status" value="1"/>
</dbReference>
<evidence type="ECO:0000259" key="3">
    <source>
        <dbReference type="Pfam" id="PF14856"/>
    </source>
</evidence>
<dbReference type="InterPro" id="IPR029226">
    <property type="entry name" value="Ecp2-like"/>
</dbReference>
<evidence type="ECO:0000313" key="4">
    <source>
        <dbReference type="EMBL" id="KAK3392317.1"/>
    </source>
</evidence>
<name>A0AAE0U653_SORBR</name>
<feature type="domain" description="Ecp2 effector protein-like" evidence="3">
    <location>
        <begin position="210"/>
        <end position="288"/>
    </location>
</feature>
<evidence type="ECO:0000256" key="2">
    <source>
        <dbReference type="SAM" id="SignalP"/>
    </source>
</evidence>
<comment type="caution">
    <text evidence="4">The sequence shown here is derived from an EMBL/GenBank/DDBJ whole genome shotgun (WGS) entry which is preliminary data.</text>
</comment>
<dbReference type="EMBL" id="JAUTDP010000011">
    <property type="protein sequence ID" value="KAK3392317.1"/>
    <property type="molecule type" value="Genomic_DNA"/>
</dbReference>
<dbReference type="Pfam" id="PF14856">
    <property type="entry name" value="Hce2"/>
    <property type="match status" value="1"/>
</dbReference>
<proteinExistence type="predicted"/>
<keyword evidence="5" id="KW-1185">Reference proteome</keyword>
<feature type="chain" id="PRO_5042241750" description="Ecp2 effector protein-like domain-containing protein" evidence="2">
    <location>
        <begin position="22"/>
        <end position="351"/>
    </location>
</feature>
<reference evidence="4" key="2">
    <citation type="submission" date="2023-07" db="EMBL/GenBank/DDBJ databases">
        <authorList>
            <consortium name="Lawrence Berkeley National Laboratory"/>
            <person name="Haridas S."/>
            <person name="Hensen N."/>
            <person name="Bonometti L."/>
            <person name="Westerberg I."/>
            <person name="Brannstrom I.O."/>
            <person name="Guillou S."/>
            <person name="Cros-Aarteil S."/>
            <person name="Calhoun S."/>
            <person name="Kuo A."/>
            <person name="Mondo S."/>
            <person name="Pangilinan J."/>
            <person name="Riley R."/>
            <person name="LaButti K."/>
            <person name="Andreopoulos B."/>
            <person name="Lipzen A."/>
            <person name="Chen C."/>
            <person name="Yanf M."/>
            <person name="Daum C."/>
            <person name="Ng V."/>
            <person name="Clum A."/>
            <person name="Steindorff A."/>
            <person name="Ohm R."/>
            <person name="Martin F."/>
            <person name="Silar P."/>
            <person name="Natvig D."/>
            <person name="Lalanne C."/>
            <person name="Gautier V."/>
            <person name="Ament-velasquez S.L."/>
            <person name="Kruys A."/>
            <person name="Hutchinson M.I."/>
            <person name="Powell A.J."/>
            <person name="Barry K."/>
            <person name="Miller A.N."/>
            <person name="Grigoriev I.V."/>
            <person name="Debuchy R."/>
            <person name="Gladieux P."/>
            <person name="Thoren M.H."/>
            <person name="Johannesson H."/>
        </authorList>
    </citation>
    <scope>NUCLEOTIDE SEQUENCE</scope>
    <source>
        <strain evidence="4">FGSC 1904</strain>
    </source>
</reference>
<evidence type="ECO:0000313" key="5">
    <source>
        <dbReference type="Proteomes" id="UP001281003"/>
    </source>
</evidence>
<organism evidence="4 5">
    <name type="scientific">Sordaria brevicollis</name>
    <dbReference type="NCBI Taxonomy" id="83679"/>
    <lineage>
        <taxon>Eukaryota</taxon>
        <taxon>Fungi</taxon>
        <taxon>Dikarya</taxon>
        <taxon>Ascomycota</taxon>
        <taxon>Pezizomycotina</taxon>
        <taxon>Sordariomycetes</taxon>
        <taxon>Sordariomycetidae</taxon>
        <taxon>Sordariales</taxon>
        <taxon>Sordariaceae</taxon>
        <taxon>Sordaria</taxon>
    </lineage>
</organism>
<accession>A0AAE0U653</accession>
<sequence>MLSTNLRSILTFLAVAVTASANASPSLIGCVDVVDIKTGEVANCVPLSRIPHGQNTTQTKHQGGHARRTASHENNNLCVNLKYNTDSTTDTGPDPSRCVTFPVLRSLQASHQAHNKLYPRSDPDDITKPNEPCIEVYYLSPKDNTTATGSCIPITDLEKYQTVTLTYQSEADDDVNSHISERQQQQQQIPSLSTRDVSAGQNYTYCTKPYDIITHLSLNTSPHWSDCVWISANALGRGRGWTVSMTSQSHTLITAKTCQLAVRMTGVRYSPGTIIKIGNTDIEKTWEAGAKAINDLPESAPGKQKWVNYAQGFEIEGAWDCWDNTETKRYKVYFGYMLKGSNPAWWSGMGG</sequence>
<reference evidence="4" key="1">
    <citation type="journal article" date="2023" name="Mol. Phylogenet. Evol.">
        <title>Genome-scale phylogeny and comparative genomics of the fungal order Sordariales.</title>
        <authorList>
            <person name="Hensen N."/>
            <person name="Bonometti L."/>
            <person name="Westerberg I."/>
            <person name="Brannstrom I.O."/>
            <person name="Guillou S."/>
            <person name="Cros-Aarteil S."/>
            <person name="Calhoun S."/>
            <person name="Haridas S."/>
            <person name="Kuo A."/>
            <person name="Mondo S."/>
            <person name="Pangilinan J."/>
            <person name="Riley R."/>
            <person name="LaButti K."/>
            <person name="Andreopoulos B."/>
            <person name="Lipzen A."/>
            <person name="Chen C."/>
            <person name="Yan M."/>
            <person name="Daum C."/>
            <person name="Ng V."/>
            <person name="Clum A."/>
            <person name="Steindorff A."/>
            <person name="Ohm R.A."/>
            <person name="Martin F."/>
            <person name="Silar P."/>
            <person name="Natvig D.O."/>
            <person name="Lalanne C."/>
            <person name="Gautier V."/>
            <person name="Ament-Velasquez S.L."/>
            <person name="Kruys A."/>
            <person name="Hutchinson M.I."/>
            <person name="Powell A.J."/>
            <person name="Barry K."/>
            <person name="Miller A.N."/>
            <person name="Grigoriev I.V."/>
            <person name="Debuchy R."/>
            <person name="Gladieux P."/>
            <person name="Hiltunen Thoren M."/>
            <person name="Johannesson H."/>
        </authorList>
    </citation>
    <scope>NUCLEOTIDE SEQUENCE</scope>
    <source>
        <strain evidence="4">FGSC 1904</strain>
    </source>
</reference>
<dbReference type="AlphaFoldDB" id="A0AAE0U653"/>
<feature type="region of interest" description="Disordered" evidence="1">
    <location>
        <begin position="52"/>
        <end position="71"/>
    </location>
</feature>
<keyword evidence="2" id="KW-0732">Signal</keyword>
<feature type="signal peptide" evidence="2">
    <location>
        <begin position="1"/>
        <end position="21"/>
    </location>
</feature>
<evidence type="ECO:0000256" key="1">
    <source>
        <dbReference type="SAM" id="MobiDB-lite"/>
    </source>
</evidence>
<protein>
    <recommendedName>
        <fullName evidence="3">Ecp2 effector protein-like domain-containing protein</fullName>
    </recommendedName>
</protein>
<dbReference type="Proteomes" id="UP001281003">
    <property type="component" value="Unassembled WGS sequence"/>
</dbReference>